<comment type="caution">
    <text evidence="2">The sequence shown here is derived from an EMBL/GenBank/DDBJ whole genome shotgun (WGS) entry which is preliminary data.</text>
</comment>
<evidence type="ECO:0008006" key="3">
    <source>
        <dbReference type="Google" id="ProtNLM"/>
    </source>
</evidence>
<keyword evidence="1" id="KW-0472">Membrane</keyword>
<reference evidence="2" key="1">
    <citation type="submission" date="2021-01" db="EMBL/GenBank/DDBJ databases">
        <title>Whole genome shotgun sequence of Actinoplanes capillaceus NBRC 16408.</title>
        <authorList>
            <person name="Komaki H."/>
            <person name="Tamura T."/>
        </authorList>
    </citation>
    <scope>NUCLEOTIDE SEQUENCE [LARGE SCALE GENOMIC DNA]</scope>
    <source>
        <strain evidence="2">NBRC 16408</strain>
    </source>
</reference>
<keyword evidence="1" id="KW-1133">Transmembrane helix</keyword>
<feature type="transmembrane region" description="Helical" evidence="1">
    <location>
        <begin position="80"/>
        <end position="101"/>
    </location>
</feature>
<sequence length="164" mass="16838">MLRRAGLVVHIAASVGWLGAVTASLALAGLALTVDDPTTANAVYLILEPLGWTVLVPFGGASLITGVTQSLITTWGLLRHYWVVFKLVLNVFAVTVLLLYMRTLDTLADAARAAAGGESLTGAASPLVHAAGAVVLLLVALALSVYKPRGLTPAGGRRRASAAA</sequence>
<proteinExistence type="predicted"/>
<keyword evidence="1" id="KW-0812">Transmembrane</keyword>
<feature type="transmembrane region" description="Helical" evidence="1">
    <location>
        <begin position="127"/>
        <end position="146"/>
    </location>
</feature>
<feature type="transmembrane region" description="Helical" evidence="1">
    <location>
        <begin position="7"/>
        <end position="30"/>
    </location>
</feature>
<name>A0ABQ3WU82_9ACTN</name>
<accession>A0ABQ3WU82</accession>
<feature type="transmembrane region" description="Helical" evidence="1">
    <location>
        <begin position="50"/>
        <end position="68"/>
    </location>
</feature>
<dbReference type="EMBL" id="BOMF01000136">
    <property type="protein sequence ID" value="GID49846.1"/>
    <property type="molecule type" value="Genomic_DNA"/>
</dbReference>
<gene>
    <name evidence="2" type="ORF">Aca07nite_71210</name>
</gene>
<organism evidence="2">
    <name type="scientific">Actinoplanes campanulatus</name>
    <dbReference type="NCBI Taxonomy" id="113559"/>
    <lineage>
        <taxon>Bacteria</taxon>
        <taxon>Bacillati</taxon>
        <taxon>Actinomycetota</taxon>
        <taxon>Actinomycetes</taxon>
        <taxon>Micromonosporales</taxon>
        <taxon>Micromonosporaceae</taxon>
        <taxon>Actinoplanes</taxon>
    </lineage>
</organism>
<evidence type="ECO:0000256" key="1">
    <source>
        <dbReference type="SAM" id="Phobius"/>
    </source>
</evidence>
<protein>
    <recommendedName>
        <fullName evidence="3">DUF2269 domain-containing protein</fullName>
    </recommendedName>
</protein>
<evidence type="ECO:0000313" key="2">
    <source>
        <dbReference type="EMBL" id="GID49846.1"/>
    </source>
</evidence>